<dbReference type="SUPFAM" id="SSF47781">
    <property type="entry name" value="RuvA domain 2-like"/>
    <property type="match status" value="1"/>
</dbReference>
<dbReference type="GO" id="GO:0006260">
    <property type="term" value="P:DNA replication"/>
    <property type="evidence" value="ECO:0007669"/>
    <property type="project" value="UniProtKB-KW"/>
</dbReference>
<evidence type="ECO:0000256" key="3">
    <source>
        <dbReference type="ARBA" id="ARBA00022598"/>
    </source>
</evidence>
<dbReference type="SUPFAM" id="SSF56091">
    <property type="entry name" value="DNA ligase/mRNA capping enzyme, catalytic domain"/>
    <property type="match status" value="1"/>
</dbReference>
<dbReference type="InterPro" id="IPR013840">
    <property type="entry name" value="DNAligase_N"/>
</dbReference>
<evidence type="ECO:0000313" key="13">
    <source>
        <dbReference type="EMBL" id="MPM51488.1"/>
    </source>
</evidence>
<keyword evidence="10" id="KW-0234">DNA repair</keyword>
<dbReference type="InterPro" id="IPR033136">
    <property type="entry name" value="DNA_ligase_CS"/>
</dbReference>
<dbReference type="Pfam" id="PF14520">
    <property type="entry name" value="HHH_5"/>
    <property type="match status" value="1"/>
</dbReference>
<keyword evidence="3 13" id="KW-0436">Ligase</keyword>
<evidence type="ECO:0000256" key="1">
    <source>
        <dbReference type="ARBA" id="ARBA00004067"/>
    </source>
</evidence>
<dbReference type="Pfam" id="PF03119">
    <property type="entry name" value="DNA_ligase_ZBD"/>
    <property type="match status" value="1"/>
</dbReference>
<evidence type="ECO:0000256" key="10">
    <source>
        <dbReference type="ARBA" id="ARBA00023204"/>
    </source>
</evidence>
<dbReference type="InterPro" id="IPR012340">
    <property type="entry name" value="NA-bd_OB-fold"/>
</dbReference>
<dbReference type="InterPro" id="IPR001679">
    <property type="entry name" value="DNA_ligase"/>
</dbReference>
<keyword evidence="7" id="KW-0862">Zinc</keyword>
<dbReference type="EC" id="6.5.1.2" evidence="2"/>
<evidence type="ECO:0000256" key="9">
    <source>
        <dbReference type="ARBA" id="ARBA00023027"/>
    </source>
</evidence>
<dbReference type="Pfam" id="PF12826">
    <property type="entry name" value="HHH_2"/>
    <property type="match status" value="1"/>
</dbReference>
<sequence length="439" mass="47797">MLAFLAKNGFPVSPYIRYCHTPEDLKREIDLAEQTRGTLDFLIDGMVIKVTDFALRESLGATEKFPRWAMAYKFAAEETTSIVEEVTWEVGRTGKLTPLAHLSPVELAGATIQRATLNNYDDIQRKRVKLGSRVFIRRSNDVIPEILGAVPDDTATQEIQKPTRCPVCGAHVEENGAHLFCTNSLSCRAQITLRLAHYASRDAMDIESFSDKTAGQLIEALGIDSIPALYELHKEQLIALDRFGEKKAQNLLDAIEKSKTRPLGAFLFALGIPNVGNKTAKDLAKRFSTLDAVRNATREELLAIPDVGGIVAESILSFFGDANISAQIDQLLALGVAPQSELAANISSPIAGKTIVVTGTLPTLGRREAEALIEQNGAKAAGSVSKKTDYVLYGESAGSKLDKARELNIPLLTEAEFLELIGAPARDESTFAPVKLFEE</sequence>
<dbReference type="InterPro" id="IPR041663">
    <property type="entry name" value="DisA/LigA_HHH"/>
</dbReference>
<dbReference type="GO" id="GO:0046872">
    <property type="term" value="F:metal ion binding"/>
    <property type="evidence" value="ECO:0007669"/>
    <property type="project" value="UniProtKB-KW"/>
</dbReference>
<name>A0A645AFJ1_9ZZZZ</name>
<comment type="caution">
    <text evidence="13">The sequence shown here is derived from an EMBL/GenBank/DDBJ whole genome shotgun (WGS) entry which is preliminary data.</text>
</comment>
<dbReference type="NCBIfam" id="NF005932">
    <property type="entry name" value="PRK07956.1"/>
    <property type="match status" value="1"/>
</dbReference>
<keyword evidence="6" id="KW-0227">DNA damage</keyword>
<dbReference type="GO" id="GO:0003677">
    <property type="term" value="F:DNA binding"/>
    <property type="evidence" value="ECO:0007669"/>
    <property type="project" value="InterPro"/>
</dbReference>
<keyword evidence="8" id="KW-0460">Magnesium</keyword>
<comment type="catalytic activity">
    <reaction evidence="11">
        <text>NAD(+) + (deoxyribonucleotide)n-3'-hydroxyl + 5'-phospho-(deoxyribonucleotide)m = (deoxyribonucleotide)n+m + AMP + beta-nicotinamide D-nucleotide.</text>
        <dbReference type="EC" id="6.5.1.2"/>
    </reaction>
</comment>
<dbReference type="GO" id="GO:0005829">
    <property type="term" value="C:cytosol"/>
    <property type="evidence" value="ECO:0007669"/>
    <property type="project" value="TreeGrafter"/>
</dbReference>
<dbReference type="InterPro" id="IPR003583">
    <property type="entry name" value="Hlx-hairpin-Hlx_DNA-bd_motif"/>
</dbReference>
<dbReference type="InterPro" id="IPR010994">
    <property type="entry name" value="RuvA_2-like"/>
</dbReference>
<evidence type="ECO:0000256" key="7">
    <source>
        <dbReference type="ARBA" id="ARBA00022833"/>
    </source>
</evidence>
<dbReference type="GO" id="GO:0003911">
    <property type="term" value="F:DNA ligase (NAD+) activity"/>
    <property type="evidence" value="ECO:0007669"/>
    <property type="project" value="UniProtKB-EC"/>
</dbReference>
<evidence type="ECO:0000256" key="6">
    <source>
        <dbReference type="ARBA" id="ARBA00022763"/>
    </source>
</evidence>
<accession>A0A645AFJ1</accession>
<evidence type="ECO:0000256" key="4">
    <source>
        <dbReference type="ARBA" id="ARBA00022705"/>
    </source>
</evidence>
<dbReference type="PROSITE" id="PS50172">
    <property type="entry name" value="BRCT"/>
    <property type="match status" value="1"/>
</dbReference>
<dbReference type="InterPro" id="IPR013839">
    <property type="entry name" value="DNAligase_adenylation"/>
</dbReference>
<dbReference type="Pfam" id="PF01653">
    <property type="entry name" value="DNA_ligase_aden"/>
    <property type="match status" value="1"/>
</dbReference>
<dbReference type="Gene3D" id="3.30.1490.70">
    <property type="match status" value="1"/>
</dbReference>
<dbReference type="SMART" id="SM00278">
    <property type="entry name" value="HhH1"/>
    <property type="match status" value="4"/>
</dbReference>
<dbReference type="SUPFAM" id="SSF52113">
    <property type="entry name" value="BRCT domain"/>
    <property type="match status" value="1"/>
</dbReference>
<dbReference type="Gene3D" id="3.40.50.10190">
    <property type="entry name" value="BRCT domain"/>
    <property type="match status" value="1"/>
</dbReference>
<keyword evidence="4" id="KW-0235">DNA replication</keyword>
<organism evidence="13">
    <name type="scientific">bioreactor metagenome</name>
    <dbReference type="NCBI Taxonomy" id="1076179"/>
    <lineage>
        <taxon>unclassified sequences</taxon>
        <taxon>metagenomes</taxon>
        <taxon>ecological metagenomes</taxon>
    </lineage>
</organism>
<dbReference type="PROSITE" id="PS01056">
    <property type="entry name" value="DNA_LIGASE_N2"/>
    <property type="match status" value="1"/>
</dbReference>
<dbReference type="InterPro" id="IPR036420">
    <property type="entry name" value="BRCT_dom_sf"/>
</dbReference>
<keyword evidence="9" id="KW-0520">NAD</keyword>
<dbReference type="InterPro" id="IPR001357">
    <property type="entry name" value="BRCT_dom"/>
</dbReference>
<dbReference type="SUPFAM" id="SSF50249">
    <property type="entry name" value="Nucleic acid-binding proteins"/>
    <property type="match status" value="1"/>
</dbReference>
<dbReference type="InterPro" id="IPR004150">
    <property type="entry name" value="NAD_DNA_ligase_OB"/>
</dbReference>
<dbReference type="Pfam" id="PF03120">
    <property type="entry name" value="OB_DNA_ligase"/>
    <property type="match status" value="1"/>
</dbReference>
<evidence type="ECO:0000256" key="2">
    <source>
        <dbReference type="ARBA" id="ARBA00012722"/>
    </source>
</evidence>
<dbReference type="EMBL" id="VSSQ01013439">
    <property type="protein sequence ID" value="MPM51488.1"/>
    <property type="molecule type" value="Genomic_DNA"/>
</dbReference>
<dbReference type="AlphaFoldDB" id="A0A645AFJ1"/>
<dbReference type="PANTHER" id="PTHR23389">
    <property type="entry name" value="CHROMOSOME TRANSMISSION FIDELITY FACTOR 18"/>
    <property type="match status" value="1"/>
</dbReference>
<evidence type="ECO:0000259" key="12">
    <source>
        <dbReference type="PROSITE" id="PS50172"/>
    </source>
</evidence>
<dbReference type="Gene3D" id="2.40.50.140">
    <property type="entry name" value="Nucleic acid-binding proteins"/>
    <property type="match status" value="1"/>
</dbReference>
<proteinExistence type="predicted"/>
<dbReference type="Pfam" id="PF00533">
    <property type="entry name" value="BRCT"/>
    <property type="match status" value="1"/>
</dbReference>
<reference evidence="13" key="1">
    <citation type="submission" date="2019-08" db="EMBL/GenBank/DDBJ databases">
        <authorList>
            <person name="Kucharzyk K."/>
            <person name="Murdoch R.W."/>
            <person name="Higgins S."/>
            <person name="Loffler F."/>
        </authorList>
    </citation>
    <scope>NUCLEOTIDE SEQUENCE</scope>
</reference>
<dbReference type="SMART" id="SM00292">
    <property type="entry name" value="BRCT"/>
    <property type="match status" value="1"/>
</dbReference>
<dbReference type="GO" id="GO:0006281">
    <property type="term" value="P:DNA repair"/>
    <property type="evidence" value="ECO:0007669"/>
    <property type="project" value="UniProtKB-KW"/>
</dbReference>
<dbReference type="FunFam" id="1.10.150.20:FF:000007">
    <property type="entry name" value="DNA ligase"/>
    <property type="match status" value="1"/>
</dbReference>
<evidence type="ECO:0000256" key="11">
    <source>
        <dbReference type="ARBA" id="ARBA00034005"/>
    </source>
</evidence>
<keyword evidence="5" id="KW-0479">Metal-binding</keyword>
<dbReference type="NCBIfam" id="TIGR00575">
    <property type="entry name" value="dnlj"/>
    <property type="match status" value="1"/>
</dbReference>
<dbReference type="PANTHER" id="PTHR23389:SF9">
    <property type="entry name" value="DNA LIGASE"/>
    <property type="match status" value="1"/>
</dbReference>
<comment type="function">
    <text evidence="1">DNA ligase that catalyzes the formation of phosphodiester linkages between 5'-phosphoryl and 3'-hydroxyl groups in double-stranded DNA using NAD as a coenzyme and as the energy source for the reaction. It is essential for DNA replication and repair of damaged DNA.</text>
</comment>
<dbReference type="CDD" id="cd17748">
    <property type="entry name" value="BRCT_DNA_ligase_like"/>
    <property type="match status" value="1"/>
</dbReference>
<dbReference type="Gene3D" id="1.10.150.20">
    <property type="entry name" value="5' to 3' exonuclease, C-terminal subdomain"/>
    <property type="match status" value="2"/>
</dbReference>
<evidence type="ECO:0000256" key="8">
    <source>
        <dbReference type="ARBA" id="ARBA00022842"/>
    </source>
</evidence>
<dbReference type="SMART" id="SM00532">
    <property type="entry name" value="LIGANc"/>
    <property type="match status" value="1"/>
</dbReference>
<evidence type="ECO:0000256" key="5">
    <source>
        <dbReference type="ARBA" id="ARBA00022723"/>
    </source>
</evidence>
<gene>
    <name evidence="13" type="primary">ligA_35</name>
    <name evidence="13" type="ORF">SDC9_98237</name>
</gene>
<feature type="domain" description="BRCT" evidence="12">
    <location>
        <begin position="345"/>
        <end position="421"/>
    </location>
</feature>
<protein>
    <recommendedName>
        <fullName evidence="2">DNA ligase (NAD(+))</fullName>
        <ecNumber evidence="2">6.5.1.2</ecNumber>
    </recommendedName>
</protein>
<dbReference type="FunFam" id="1.10.150.20:FF:000006">
    <property type="entry name" value="DNA ligase"/>
    <property type="match status" value="1"/>
</dbReference>
<dbReference type="InterPro" id="IPR004149">
    <property type="entry name" value="Znf_DNAligase_C4"/>
</dbReference>